<evidence type="ECO:0000259" key="1">
    <source>
        <dbReference type="Pfam" id="PF14594"/>
    </source>
</evidence>
<dbReference type="InterPro" id="IPR029432">
    <property type="entry name" value="Gp28/Gp37-like_dom"/>
</dbReference>
<gene>
    <name evidence="2" type="ORF">DPCES_5348</name>
</gene>
<dbReference type="Pfam" id="PF14594">
    <property type="entry name" value="Sipho_Gp37"/>
    <property type="match status" value="1"/>
</dbReference>
<sequence>MELYVFDKDLNHLGLVEGFFSLRWIRRYSKCGEFELQCGLTPSTLSLLQRGNIIWKNDDTEAGYIEYRNITLNALKEEVLVVSGKFLTGYLGRRIIWGTERIYGTAEVAIRTLVYNHAINPSNTDRIIPLLELGDLKGYEQEISKQSSYSNLLDTIENIATASELGLRTMPDIVNKALVFDIYEGLDRTAGQTENAPAIFASEFENILEQEYTDSLNNYRNVVLVGGAGEGVERKLVTVGVGEGLERFELFADRRDMSNIDDDNNPIPDEDYLPMLEQKGLEILAENTEVKTFTSKVNLNSNLTYKDDFDLGDKVTCFNRRWGLTIDTRITEVEEVYDLKGKEIFVTFGNSIPTLIDKIRQAVKR</sequence>
<evidence type="ECO:0000313" key="2">
    <source>
        <dbReference type="EMBL" id="CDV96346.1"/>
    </source>
</evidence>
<proteinExistence type="predicted"/>
<dbReference type="EMBL" id="LK996018">
    <property type="protein sequence ID" value="CDV96346.1"/>
    <property type="molecule type" value="Genomic_DNA"/>
</dbReference>
<dbReference type="RefSeq" id="WP_208926857.1">
    <property type="nucleotide sequence ID" value="NZ_LK996018.1"/>
</dbReference>
<feature type="domain" description="Gp28/Gp37-like" evidence="1">
    <location>
        <begin position="2"/>
        <end position="350"/>
    </location>
</feature>
<dbReference type="AlphaFoldDB" id="A0A098AUW1"/>
<accession>A0A098AUW1</accession>
<protein>
    <submittedName>
        <fullName evidence="2">Phage-related protein</fullName>
    </submittedName>
</protein>
<reference evidence="2" key="1">
    <citation type="submission" date="2014-07" db="EMBL/GenBank/DDBJ databases">
        <authorList>
            <person name="Hornung V.Bastian."/>
        </authorList>
    </citation>
    <scope>NUCLEOTIDE SEQUENCE</scope>
    <source>
        <strain evidence="2">PCE-S</strain>
    </source>
</reference>
<dbReference type="PATRIC" id="fig|49338.4.peg.5757"/>
<organism evidence="2">
    <name type="scientific">Desulfitobacterium hafniense</name>
    <name type="common">Desulfitobacterium frappieri</name>
    <dbReference type="NCBI Taxonomy" id="49338"/>
    <lineage>
        <taxon>Bacteria</taxon>
        <taxon>Bacillati</taxon>
        <taxon>Bacillota</taxon>
        <taxon>Clostridia</taxon>
        <taxon>Eubacteriales</taxon>
        <taxon>Desulfitobacteriaceae</taxon>
        <taxon>Desulfitobacterium</taxon>
    </lineage>
</organism>
<name>A0A098AUW1_DESHA</name>